<evidence type="ECO:0000313" key="1">
    <source>
        <dbReference type="EMBL" id="TVU06811.1"/>
    </source>
</evidence>
<organism evidence="1 2">
    <name type="scientific">Eragrostis curvula</name>
    <name type="common">weeping love grass</name>
    <dbReference type="NCBI Taxonomy" id="38414"/>
    <lineage>
        <taxon>Eukaryota</taxon>
        <taxon>Viridiplantae</taxon>
        <taxon>Streptophyta</taxon>
        <taxon>Embryophyta</taxon>
        <taxon>Tracheophyta</taxon>
        <taxon>Spermatophyta</taxon>
        <taxon>Magnoliopsida</taxon>
        <taxon>Liliopsida</taxon>
        <taxon>Poales</taxon>
        <taxon>Poaceae</taxon>
        <taxon>PACMAD clade</taxon>
        <taxon>Chloridoideae</taxon>
        <taxon>Eragrostideae</taxon>
        <taxon>Eragrostidinae</taxon>
        <taxon>Eragrostis</taxon>
    </lineage>
</organism>
<accession>A0A5J9T8B5</accession>
<dbReference type="EMBL" id="RWGY01000045">
    <property type="protein sequence ID" value="TVU06811.1"/>
    <property type="molecule type" value="Genomic_DNA"/>
</dbReference>
<protein>
    <submittedName>
        <fullName evidence="1">Uncharacterized protein</fullName>
    </submittedName>
</protein>
<sequence length="162" mass="17823">RTTLLPFLLRRPLASSGDKLVVLCVERTNVDGAMHDMRVFSRNATLRGLVEVNERCSYAPHGAARHVDVVPTMSHGCPILPQAPSPTPRCALSNAFWCLASERINGAGMISAAMEEILAALAVFRPGHRQDRLLDMHAAIALETWAYALDRLMVIHALRPTF</sequence>
<evidence type="ECO:0000313" key="2">
    <source>
        <dbReference type="Proteomes" id="UP000324897"/>
    </source>
</evidence>
<dbReference type="Gramene" id="TVU06811">
    <property type="protein sequence ID" value="TVU06811"/>
    <property type="gene ID" value="EJB05_46846"/>
</dbReference>
<feature type="non-terminal residue" evidence="1">
    <location>
        <position position="1"/>
    </location>
</feature>
<dbReference type="Proteomes" id="UP000324897">
    <property type="component" value="Unassembled WGS sequence"/>
</dbReference>
<comment type="caution">
    <text evidence="1">The sequence shown here is derived from an EMBL/GenBank/DDBJ whole genome shotgun (WGS) entry which is preliminary data.</text>
</comment>
<proteinExistence type="predicted"/>
<reference evidence="1 2" key="1">
    <citation type="journal article" date="2019" name="Sci. Rep.">
        <title>A high-quality genome of Eragrostis curvula grass provides insights into Poaceae evolution and supports new strategies to enhance forage quality.</title>
        <authorList>
            <person name="Carballo J."/>
            <person name="Santos B.A.C.M."/>
            <person name="Zappacosta D."/>
            <person name="Garbus I."/>
            <person name="Selva J.P."/>
            <person name="Gallo C.A."/>
            <person name="Diaz A."/>
            <person name="Albertini E."/>
            <person name="Caccamo M."/>
            <person name="Echenique V."/>
        </authorList>
    </citation>
    <scope>NUCLEOTIDE SEQUENCE [LARGE SCALE GENOMIC DNA]</scope>
    <source>
        <strain evidence="2">cv. Victoria</strain>
        <tissue evidence="1">Leaf</tissue>
    </source>
</reference>
<name>A0A5J9T8B5_9POAL</name>
<keyword evidence="2" id="KW-1185">Reference proteome</keyword>
<dbReference type="AlphaFoldDB" id="A0A5J9T8B5"/>
<gene>
    <name evidence="1" type="ORF">EJB05_46846</name>
</gene>